<evidence type="ECO:0000256" key="2">
    <source>
        <dbReference type="ARBA" id="ARBA00022475"/>
    </source>
</evidence>
<feature type="transmembrane region" description="Helical" evidence="6">
    <location>
        <begin position="98"/>
        <end position="115"/>
    </location>
</feature>
<feature type="transmembrane region" description="Helical" evidence="6">
    <location>
        <begin position="153"/>
        <end position="171"/>
    </location>
</feature>
<reference evidence="7 9" key="1">
    <citation type="journal article" date="2015" name="Biotechnol. Bioeng.">
        <title>Genome sequence and phenotypic characterization of Caulobacter segnis.</title>
        <authorList>
            <person name="Patel S."/>
            <person name="Fletcher B."/>
            <person name="Scott D.C."/>
            <person name="Ely B."/>
        </authorList>
    </citation>
    <scope>NUCLEOTIDE SEQUENCE [LARGE SCALE GENOMIC DNA]</scope>
    <source>
        <strain evidence="7 9">PS02</strain>
    </source>
</reference>
<dbReference type="CDD" id="cd06580">
    <property type="entry name" value="TM_PBP1_transp_TpRbsC_like"/>
    <property type="match status" value="1"/>
</dbReference>
<name>A0A170NIW0_9CLOT</name>
<dbReference type="EMBL" id="LROR01000082">
    <property type="protein sequence ID" value="OBR91032.1"/>
    <property type="molecule type" value="Genomic_DNA"/>
</dbReference>
<evidence type="ECO:0000256" key="5">
    <source>
        <dbReference type="ARBA" id="ARBA00023136"/>
    </source>
</evidence>
<evidence type="ECO:0000256" key="1">
    <source>
        <dbReference type="ARBA" id="ARBA00004651"/>
    </source>
</evidence>
<proteinExistence type="predicted"/>
<feature type="transmembrane region" description="Helical" evidence="6">
    <location>
        <begin position="325"/>
        <end position="347"/>
    </location>
</feature>
<comment type="subcellular location">
    <subcellularLocation>
        <location evidence="1">Cell membrane</location>
        <topology evidence="1">Multi-pass membrane protein</topology>
    </subcellularLocation>
</comment>
<dbReference type="Pfam" id="PF02653">
    <property type="entry name" value="BPD_transp_2"/>
    <property type="match status" value="1"/>
</dbReference>
<dbReference type="PANTHER" id="PTHR47089:SF1">
    <property type="entry name" value="GUANOSINE ABC TRANSPORTER PERMEASE PROTEIN NUPP"/>
    <property type="match status" value="1"/>
</dbReference>
<dbReference type="EMBL" id="LITQ01000031">
    <property type="protein sequence ID" value="OAA90190.1"/>
    <property type="molecule type" value="Genomic_DNA"/>
</dbReference>
<feature type="transmembrane region" description="Helical" evidence="6">
    <location>
        <begin position="246"/>
        <end position="267"/>
    </location>
</feature>
<feature type="transmembrane region" description="Helical" evidence="6">
    <location>
        <begin position="21"/>
        <end position="42"/>
    </location>
</feature>
<dbReference type="GO" id="GO:0022857">
    <property type="term" value="F:transmembrane transporter activity"/>
    <property type="evidence" value="ECO:0007669"/>
    <property type="project" value="InterPro"/>
</dbReference>
<keyword evidence="10" id="KW-1185">Reference proteome</keyword>
<evidence type="ECO:0000313" key="8">
    <source>
        <dbReference type="EMBL" id="OBR91032.1"/>
    </source>
</evidence>
<gene>
    <name evidence="8" type="ORF">CLCOS_36090</name>
    <name evidence="7" type="ORF">WX73_02155</name>
</gene>
<feature type="transmembrane region" description="Helical" evidence="6">
    <location>
        <begin position="202"/>
        <end position="220"/>
    </location>
</feature>
<evidence type="ECO:0000313" key="10">
    <source>
        <dbReference type="Proteomes" id="UP000093694"/>
    </source>
</evidence>
<evidence type="ECO:0000313" key="7">
    <source>
        <dbReference type="EMBL" id="OAA90190.1"/>
    </source>
</evidence>
<organism evidence="7 9">
    <name type="scientific">Clostridium coskatii</name>
    <dbReference type="NCBI Taxonomy" id="1705578"/>
    <lineage>
        <taxon>Bacteria</taxon>
        <taxon>Bacillati</taxon>
        <taxon>Bacillota</taxon>
        <taxon>Clostridia</taxon>
        <taxon>Eubacteriales</taxon>
        <taxon>Clostridiaceae</taxon>
        <taxon>Clostridium</taxon>
    </lineage>
</organism>
<keyword evidence="5 6" id="KW-0472">Membrane</keyword>
<dbReference type="RefSeq" id="WP_082853603.1">
    <property type="nucleotide sequence ID" value="NZ_LITQ01000031.1"/>
</dbReference>
<evidence type="ECO:0000256" key="6">
    <source>
        <dbReference type="SAM" id="Phobius"/>
    </source>
</evidence>
<dbReference type="Proteomes" id="UP000077384">
    <property type="component" value="Unassembled WGS sequence"/>
</dbReference>
<evidence type="ECO:0000256" key="4">
    <source>
        <dbReference type="ARBA" id="ARBA00022989"/>
    </source>
</evidence>
<sequence>MIDVFKGWKLKKTDSCSMMKKVMVSIISVIGGIVFSAIIIAITGNDPIDVCSQIFSGAFGSTYGLSETVAKSIPLMLTSLGVSLAFRMQLWNIGAEGQFFMGAFGASWAALSFPNMPAYELLPLMMIAGFIAGGLWSMVAAIPKAFLNINETITTLLLNYIAILWVQYLVFGPWKDPKGKNFPVSATFSESATLTSFGNTDINIGLFIGIGIAVLMFIVLKYSRWGYEIRVSGGNKSTAIYAGMNYVRNILIVMFISGGIAGIAGMVEVSGAIHKLQQNISPGYGYTAVIIALLARLSPLGIVIVSFFMGGLFVGGYNLQTSGFSLSMVLMFQGAILLFVLGSEILLKYKLVRKEAR</sequence>
<dbReference type="PATRIC" id="fig|1705578.3.peg.2414"/>
<accession>A0A170NIW0</accession>
<keyword evidence="2" id="KW-1003">Cell membrane</keyword>
<evidence type="ECO:0000256" key="3">
    <source>
        <dbReference type="ARBA" id="ARBA00022692"/>
    </source>
</evidence>
<feature type="transmembrane region" description="Helical" evidence="6">
    <location>
        <begin position="121"/>
        <end position="141"/>
    </location>
</feature>
<dbReference type="InterPro" id="IPR001851">
    <property type="entry name" value="ABC_transp_permease"/>
</dbReference>
<protein>
    <submittedName>
        <fullName evidence="7">D-allose transporter subunit</fullName>
    </submittedName>
</protein>
<keyword evidence="4 6" id="KW-1133">Transmembrane helix</keyword>
<keyword evidence="3 6" id="KW-0812">Transmembrane</keyword>
<dbReference type="GO" id="GO:0005886">
    <property type="term" value="C:plasma membrane"/>
    <property type="evidence" value="ECO:0007669"/>
    <property type="project" value="UniProtKB-SubCell"/>
</dbReference>
<dbReference type="AlphaFoldDB" id="A0A170NIW0"/>
<comment type="caution">
    <text evidence="7">The sequence shown here is derived from an EMBL/GenBank/DDBJ whole genome shotgun (WGS) entry which is preliminary data.</text>
</comment>
<dbReference type="Proteomes" id="UP000093694">
    <property type="component" value="Unassembled WGS sequence"/>
</dbReference>
<feature type="transmembrane region" description="Helical" evidence="6">
    <location>
        <begin position="69"/>
        <end position="86"/>
    </location>
</feature>
<dbReference type="PANTHER" id="PTHR47089">
    <property type="entry name" value="ABC TRANSPORTER, PERMEASE PROTEIN"/>
    <property type="match status" value="1"/>
</dbReference>
<evidence type="ECO:0000313" key="9">
    <source>
        <dbReference type="Proteomes" id="UP000077384"/>
    </source>
</evidence>
<reference evidence="8 10" key="2">
    <citation type="journal article" date="2016" name="Front. Microbiol.">
        <title>Industrial Acetogenic Biocatalysts: A Comparative Metabolic and Genomic Analysis.</title>
        <authorList>
            <person name="Bengelsdorf F."/>
            <person name="Poehlein A."/>
            <person name="Sonja S."/>
            <person name="Erz C."/>
            <person name="Hummel T."/>
            <person name="Hoffmeister S."/>
            <person name="Daniel R."/>
            <person name="Durre P."/>
        </authorList>
    </citation>
    <scope>NUCLEOTIDE SEQUENCE [LARGE SCALE GENOMIC DNA]</scope>
    <source>
        <strain evidence="8 10">PTA-10522</strain>
    </source>
</reference>